<evidence type="ECO:0000313" key="2">
    <source>
        <dbReference type="Proteomes" id="UP000321331"/>
    </source>
</evidence>
<evidence type="ECO:0008006" key="3">
    <source>
        <dbReference type="Google" id="ProtNLM"/>
    </source>
</evidence>
<proteinExistence type="predicted"/>
<gene>
    <name evidence="1" type="ORF">FocTR4_00016790</name>
</gene>
<evidence type="ECO:0000313" key="1">
    <source>
        <dbReference type="EMBL" id="TXB96287.1"/>
    </source>
</evidence>
<reference evidence="1 2" key="1">
    <citation type="submission" date="2019-07" db="EMBL/GenBank/DDBJ databases">
        <title>The First High-Quality Draft Genome Sequence of the Causal Agent of the Current Panama Disease Epidemic.</title>
        <authorList>
            <person name="Warmington R.J."/>
            <person name="Kay W."/>
            <person name="Jeffries A."/>
            <person name="Bebber D."/>
            <person name="Moore K."/>
            <person name="Studholme D.J."/>
        </authorList>
    </citation>
    <scope>NUCLEOTIDE SEQUENCE [LARGE SCALE GENOMIC DNA]</scope>
    <source>
        <strain evidence="1 2">TR4</strain>
    </source>
</reference>
<name>A0A5C6SE67_FUSOC</name>
<accession>A0A5C6SE67</accession>
<comment type="caution">
    <text evidence="1">The sequence shown here is derived from an EMBL/GenBank/DDBJ whole genome shotgun (WGS) entry which is preliminary data.</text>
</comment>
<protein>
    <recommendedName>
        <fullName evidence="3">Arrestin-like N-terminal domain-containing protein</fullName>
    </recommendedName>
</protein>
<dbReference type="Proteomes" id="UP000321331">
    <property type="component" value="Unassembled WGS sequence"/>
</dbReference>
<organism evidence="1 2">
    <name type="scientific">Fusarium oxysporum f. sp. cubense</name>
    <dbReference type="NCBI Taxonomy" id="61366"/>
    <lineage>
        <taxon>Eukaryota</taxon>
        <taxon>Fungi</taxon>
        <taxon>Dikarya</taxon>
        <taxon>Ascomycota</taxon>
        <taxon>Pezizomycotina</taxon>
        <taxon>Sordariomycetes</taxon>
        <taxon>Hypocreomycetidae</taxon>
        <taxon>Hypocreales</taxon>
        <taxon>Nectriaceae</taxon>
        <taxon>Fusarium</taxon>
        <taxon>Fusarium oxysporum species complex</taxon>
    </lineage>
</organism>
<dbReference type="EMBL" id="VMNF01000015">
    <property type="protein sequence ID" value="TXB96287.1"/>
    <property type="molecule type" value="Genomic_DNA"/>
</dbReference>
<sequence>MALPEETKRRGSWVPTRRKPECPLKISIDKHFEAKIYTSGLTVAGTVSFMPQTNLTFDTFEITFTGAASSLVQIFHQGTMPKSGHQFLLLRMPIAETALPASGKLQARQTYEEHDDMAVHTVGIQYAIEARALLKADKRGKSPTLERCHPVRVMAFLPEQPPLHIVPGSARFMLSQEKSIRKDILSSKLGYIRASARQLKPVIILVNKLHLSNCQLSINLKFWPTSKKAAPPEICGKSAAIKASTYYSTGHISFSPDQHNNPSVTPNPILSFVLDENAIINQAPMLV</sequence>
<dbReference type="AlphaFoldDB" id="A0A5C6SE67"/>